<dbReference type="Pfam" id="PF18506">
    <property type="entry name" value="RelB-like"/>
    <property type="match status" value="1"/>
</dbReference>
<dbReference type="InterPro" id="IPR049537">
    <property type="entry name" value="RelB-like"/>
</dbReference>
<dbReference type="GeneID" id="97611178"/>
<evidence type="ECO:0008006" key="3">
    <source>
        <dbReference type="Google" id="ProtNLM"/>
    </source>
</evidence>
<gene>
    <name evidence="1" type="ORF">DLD82_06895</name>
</gene>
<keyword evidence="2" id="KW-1185">Reference proteome</keyword>
<proteinExistence type="predicted"/>
<dbReference type="Proteomes" id="UP000245934">
    <property type="component" value="Unassembled WGS sequence"/>
</dbReference>
<sequence>MLDIHHQSITTEDGKPVGVILDIATFQKIETIIENYGLSHLMNEVEDDEELDRESAIKFYKSTITGQNNG</sequence>
<evidence type="ECO:0000313" key="1">
    <source>
        <dbReference type="EMBL" id="PWR74948.1"/>
    </source>
</evidence>
<comment type="caution">
    <text evidence="1">The sequence shown here is derived from an EMBL/GenBank/DDBJ whole genome shotgun (WGS) entry which is preliminary data.</text>
</comment>
<name>A0A2V2NEW6_9EURY</name>
<dbReference type="OrthoDB" id="110975at2157"/>
<dbReference type="AlphaFoldDB" id="A0A2V2NEW6"/>
<accession>A0A2V2NEW6</accession>
<protein>
    <recommendedName>
        <fullName evidence="3">Antitoxin</fullName>
    </recommendedName>
</protein>
<dbReference type="Gene3D" id="6.10.250.2100">
    <property type="match status" value="1"/>
</dbReference>
<dbReference type="EMBL" id="QGMZ01000014">
    <property type="protein sequence ID" value="PWR74948.1"/>
    <property type="molecule type" value="Genomic_DNA"/>
</dbReference>
<reference evidence="1 2" key="1">
    <citation type="submission" date="2018-05" db="EMBL/GenBank/DDBJ databases">
        <title>Draft genome of Methanospirillum stamsii Pt1.</title>
        <authorList>
            <person name="Dueholm M.S."/>
            <person name="Nielsen P.H."/>
            <person name="Bakmann L.F."/>
            <person name="Otzen D.E."/>
        </authorList>
    </citation>
    <scope>NUCLEOTIDE SEQUENCE [LARGE SCALE GENOMIC DNA]</scope>
    <source>
        <strain evidence="1 2">Pt1</strain>
    </source>
</reference>
<dbReference type="RefSeq" id="WP_109940381.1">
    <property type="nucleotide sequence ID" value="NZ_CP176366.1"/>
</dbReference>
<evidence type="ECO:0000313" key="2">
    <source>
        <dbReference type="Proteomes" id="UP000245934"/>
    </source>
</evidence>
<organism evidence="1 2">
    <name type="scientific">Methanospirillum stamsii</name>
    <dbReference type="NCBI Taxonomy" id="1277351"/>
    <lineage>
        <taxon>Archaea</taxon>
        <taxon>Methanobacteriati</taxon>
        <taxon>Methanobacteriota</taxon>
        <taxon>Stenosarchaea group</taxon>
        <taxon>Methanomicrobia</taxon>
        <taxon>Methanomicrobiales</taxon>
        <taxon>Methanospirillaceae</taxon>
        <taxon>Methanospirillum</taxon>
    </lineage>
</organism>